<dbReference type="Gene3D" id="1.10.260.40">
    <property type="entry name" value="lambda repressor-like DNA-binding domains"/>
    <property type="match status" value="1"/>
</dbReference>
<dbReference type="Proteomes" id="UP001576780">
    <property type="component" value="Unassembled WGS sequence"/>
</dbReference>
<keyword evidence="2" id="KW-1185">Reference proteome</keyword>
<evidence type="ECO:0000313" key="1">
    <source>
        <dbReference type="EMBL" id="MFB2833590.1"/>
    </source>
</evidence>
<dbReference type="EMBL" id="JBHFNT010000038">
    <property type="protein sequence ID" value="MFB2833590.1"/>
    <property type="molecule type" value="Genomic_DNA"/>
</dbReference>
<proteinExistence type="predicted"/>
<comment type="caution">
    <text evidence="1">The sequence shown here is derived from an EMBL/GenBank/DDBJ whole genome shotgun (WGS) entry which is preliminary data.</text>
</comment>
<name>A0ABV4WET5_9CYAN</name>
<dbReference type="InterPro" id="IPR010982">
    <property type="entry name" value="Lambda_DNA-bd_dom_sf"/>
</dbReference>
<evidence type="ECO:0008006" key="3">
    <source>
        <dbReference type="Google" id="ProtNLM"/>
    </source>
</evidence>
<reference evidence="1 2" key="1">
    <citation type="submission" date="2024-09" db="EMBL/GenBank/DDBJ databases">
        <title>Floridaenema gen nov. (Aerosakkonemataceae, Aerosakkonematales ord. nov., Cyanobacteria) from benthic tropical and subtropical fresh waters, with the description of four new species.</title>
        <authorList>
            <person name="Moretto J.A."/>
            <person name="Berthold D.E."/>
            <person name="Lefler F.W."/>
            <person name="Huang I.-S."/>
            <person name="Laughinghouse H. IV."/>
        </authorList>
    </citation>
    <scope>NUCLEOTIDE SEQUENCE [LARGE SCALE GENOMIC DNA]</scope>
    <source>
        <strain evidence="1 2">BLCC-F167</strain>
    </source>
</reference>
<accession>A0ABV4WET5</accession>
<dbReference type="CDD" id="cd00093">
    <property type="entry name" value="HTH_XRE"/>
    <property type="match status" value="1"/>
</dbReference>
<dbReference type="RefSeq" id="WP_413276046.1">
    <property type="nucleotide sequence ID" value="NZ_JBHFNT010000038.1"/>
</dbReference>
<evidence type="ECO:0000313" key="2">
    <source>
        <dbReference type="Proteomes" id="UP001576780"/>
    </source>
</evidence>
<organism evidence="1 2">
    <name type="scientific">Floridaenema evergladense BLCC-F167</name>
    <dbReference type="NCBI Taxonomy" id="3153639"/>
    <lineage>
        <taxon>Bacteria</taxon>
        <taxon>Bacillati</taxon>
        <taxon>Cyanobacteriota</taxon>
        <taxon>Cyanophyceae</taxon>
        <taxon>Oscillatoriophycideae</taxon>
        <taxon>Aerosakkonematales</taxon>
        <taxon>Aerosakkonemataceae</taxon>
        <taxon>Floridanema</taxon>
        <taxon>Floridanema evergladense</taxon>
    </lineage>
</organism>
<dbReference type="InterPro" id="IPR001387">
    <property type="entry name" value="Cro/C1-type_HTH"/>
</dbReference>
<dbReference type="SUPFAM" id="SSF47413">
    <property type="entry name" value="lambda repressor-like DNA-binding domains"/>
    <property type="match status" value="1"/>
</dbReference>
<gene>
    <name evidence="1" type="ORF">ACE1CA_03560</name>
</gene>
<protein>
    <recommendedName>
        <fullName evidence="3">HTH cro/C1-type domain-containing protein</fullName>
    </recommendedName>
</protein>
<sequence length="122" mass="13533">MSELLPHQALKKALDHYGVVGEELASAAGIHKTFVSDIRNGKKWMSEETFQKILVAMDSLKPGSRKYFCTLLAGASENCTTDLGEKLEQLIEAADDEDIEKAMLAIAKRWRVAKLQGTLLRV</sequence>